<keyword evidence="4" id="KW-1185">Reference proteome</keyword>
<gene>
    <name evidence="3" type="ORF">D3M95_05875</name>
</gene>
<feature type="compositionally biased region" description="Low complexity" evidence="1">
    <location>
        <begin position="61"/>
        <end position="71"/>
    </location>
</feature>
<evidence type="ECO:0000313" key="4">
    <source>
        <dbReference type="Proteomes" id="UP000285278"/>
    </source>
</evidence>
<feature type="domain" description="Transcriptional regulator HTH-type FeoC" evidence="2">
    <location>
        <begin position="5"/>
        <end position="67"/>
    </location>
</feature>
<accession>A0A418Q6U1</accession>
<dbReference type="Proteomes" id="UP000285278">
    <property type="component" value="Unassembled WGS sequence"/>
</dbReference>
<comment type="caution">
    <text evidence="3">The sequence shown here is derived from an EMBL/GenBank/DDBJ whole genome shotgun (WGS) entry which is preliminary data.</text>
</comment>
<evidence type="ECO:0000256" key="1">
    <source>
        <dbReference type="SAM" id="MobiDB-lite"/>
    </source>
</evidence>
<dbReference type="EMBL" id="QXJK01000005">
    <property type="protein sequence ID" value="RIX34836.1"/>
    <property type="molecule type" value="Genomic_DNA"/>
</dbReference>
<dbReference type="SUPFAM" id="SSF46785">
    <property type="entry name" value="Winged helix' DNA-binding domain"/>
    <property type="match status" value="1"/>
</dbReference>
<organism evidence="3 4">
    <name type="scientific">Corynebacterium falsenii</name>
    <dbReference type="NCBI Taxonomy" id="108486"/>
    <lineage>
        <taxon>Bacteria</taxon>
        <taxon>Bacillati</taxon>
        <taxon>Actinomycetota</taxon>
        <taxon>Actinomycetes</taxon>
        <taxon>Mycobacteriales</taxon>
        <taxon>Corynebacteriaceae</taxon>
        <taxon>Corynebacterium</taxon>
    </lineage>
</organism>
<evidence type="ECO:0000259" key="2">
    <source>
        <dbReference type="Pfam" id="PF09012"/>
    </source>
</evidence>
<dbReference type="Gene3D" id="1.10.10.10">
    <property type="entry name" value="Winged helix-like DNA-binding domain superfamily/Winged helix DNA-binding domain"/>
    <property type="match status" value="1"/>
</dbReference>
<dbReference type="InterPro" id="IPR036390">
    <property type="entry name" value="WH_DNA-bd_sf"/>
</dbReference>
<feature type="region of interest" description="Disordered" evidence="1">
    <location>
        <begin position="59"/>
        <end position="97"/>
    </location>
</feature>
<proteinExistence type="predicted"/>
<dbReference type="Pfam" id="PF09012">
    <property type="entry name" value="FeoC"/>
    <property type="match status" value="1"/>
</dbReference>
<dbReference type="RefSeq" id="WP_119664706.1">
    <property type="nucleotide sequence ID" value="NZ_CP083647.1"/>
</dbReference>
<dbReference type="OrthoDB" id="4427771at2"/>
<sequence>MSGPLARVRQAIESGAKSRKEICEISGLQPSMVDVAIEHLQRMGMLVQESLGSSCAGGGCSSCPSGKSDGTPGCGGPGTTSRGPVALVLTASPRRNP</sequence>
<dbReference type="InterPro" id="IPR036388">
    <property type="entry name" value="WH-like_DNA-bd_sf"/>
</dbReference>
<dbReference type="AlphaFoldDB" id="A0A418Q6U1"/>
<reference evidence="3 4" key="1">
    <citation type="submission" date="2018-09" db="EMBL/GenBank/DDBJ databases">
        <title>Optimization and identification of Corynebacterium falsenii FN1-14 from fish paste.</title>
        <authorList>
            <person name="Daroonpunt R."/>
            <person name="Tanasupawat S."/>
        </authorList>
    </citation>
    <scope>NUCLEOTIDE SEQUENCE [LARGE SCALE GENOMIC DNA]</scope>
    <source>
        <strain evidence="3 4">FN1-14</strain>
    </source>
</reference>
<dbReference type="InterPro" id="IPR015102">
    <property type="entry name" value="Tscrpt_reg_HTH_FeoC"/>
</dbReference>
<name>A0A418Q6U1_9CORY</name>
<evidence type="ECO:0000313" key="3">
    <source>
        <dbReference type="EMBL" id="RIX34836.1"/>
    </source>
</evidence>
<protein>
    <recommendedName>
        <fullName evidence="2">Transcriptional regulator HTH-type FeoC domain-containing protein</fullName>
    </recommendedName>
</protein>